<dbReference type="AlphaFoldDB" id="A0A0F9ALD3"/>
<comment type="caution">
    <text evidence="1">The sequence shown here is derived from an EMBL/GenBank/DDBJ whole genome shotgun (WGS) entry which is preliminary data.</text>
</comment>
<sequence>ALRARVAKLEDKLVVERAMVTMHKAAEDRAVYFSEAAKAREVELAGALEWVNIHADSLAADLRSAHHSRGEGGSQWMADDDRELRANFRKAIECTRTVLAGTLAEALERARAVGAVLKAARFFMEDGIAEDSPDLNRVAWQALDEALTMLDALGKKEKEDAPKTL</sequence>
<accession>A0A0F9ALD3</accession>
<evidence type="ECO:0000313" key="1">
    <source>
        <dbReference type="EMBL" id="KKK99095.1"/>
    </source>
</evidence>
<protein>
    <submittedName>
        <fullName evidence="1">Uncharacterized protein</fullName>
    </submittedName>
</protein>
<feature type="non-terminal residue" evidence="1">
    <location>
        <position position="1"/>
    </location>
</feature>
<gene>
    <name evidence="1" type="ORF">LCGC14_2636170</name>
</gene>
<name>A0A0F9ALD3_9ZZZZ</name>
<proteinExistence type="predicted"/>
<dbReference type="EMBL" id="LAZR01045342">
    <property type="protein sequence ID" value="KKK99095.1"/>
    <property type="molecule type" value="Genomic_DNA"/>
</dbReference>
<organism evidence="1">
    <name type="scientific">marine sediment metagenome</name>
    <dbReference type="NCBI Taxonomy" id="412755"/>
    <lineage>
        <taxon>unclassified sequences</taxon>
        <taxon>metagenomes</taxon>
        <taxon>ecological metagenomes</taxon>
    </lineage>
</organism>
<reference evidence="1" key="1">
    <citation type="journal article" date="2015" name="Nature">
        <title>Complex archaea that bridge the gap between prokaryotes and eukaryotes.</title>
        <authorList>
            <person name="Spang A."/>
            <person name="Saw J.H."/>
            <person name="Jorgensen S.L."/>
            <person name="Zaremba-Niedzwiedzka K."/>
            <person name="Martijn J."/>
            <person name="Lind A.E."/>
            <person name="van Eijk R."/>
            <person name="Schleper C."/>
            <person name="Guy L."/>
            <person name="Ettema T.J."/>
        </authorList>
    </citation>
    <scope>NUCLEOTIDE SEQUENCE</scope>
</reference>